<feature type="chain" id="PRO_5041710690" evidence="1">
    <location>
        <begin position="26"/>
        <end position="443"/>
    </location>
</feature>
<reference evidence="4" key="1">
    <citation type="submission" date="2025-08" db="UniProtKB">
        <authorList>
            <consortium name="RefSeq"/>
        </authorList>
    </citation>
    <scope>IDENTIFICATION</scope>
    <source>
        <tissue evidence="4">Blood</tissue>
    </source>
</reference>
<dbReference type="InterPro" id="IPR051660">
    <property type="entry name" value="BPI_fold-BPI/LBP"/>
</dbReference>
<evidence type="ECO:0000313" key="4">
    <source>
        <dbReference type="RefSeq" id="XP_054836458.1"/>
    </source>
</evidence>
<name>A0AA97JDB4_EUBMA</name>
<organism evidence="3 4">
    <name type="scientific">Eublepharis macularius</name>
    <name type="common">Leopard gecko</name>
    <name type="synonym">Cyrtodactylus macularius</name>
    <dbReference type="NCBI Taxonomy" id="481883"/>
    <lineage>
        <taxon>Eukaryota</taxon>
        <taxon>Metazoa</taxon>
        <taxon>Chordata</taxon>
        <taxon>Craniata</taxon>
        <taxon>Vertebrata</taxon>
        <taxon>Euteleostomi</taxon>
        <taxon>Lepidosauria</taxon>
        <taxon>Squamata</taxon>
        <taxon>Bifurcata</taxon>
        <taxon>Gekkota</taxon>
        <taxon>Eublepharidae</taxon>
        <taxon>Eublepharinae</taxon>
        <taxon>Eublepharis</taxon>
    </lineage>
</organism>
<dbReference type="GO" id="GO:0008289">
    <property type="term" value="F:lipid binding"/>
    <property type="evidence" value="ECO:0007669"/>
    <property type="project" value="InterPro"/>
</dbReference>
<feature type="signal peptide" evidence="1">
    <location>
        <begin position="1"/>
        <end position="25"/>
    </location>
</feature>
<keyword evidence="1" id="KW-0732">Signal</keyword>
<accession>A0AA97JDB4</accession>
<dbReference type="Gene3D" id="3.15.10.10">
    <property type="entry name" value="Bactericidal permeability-increasing protein, domain 1"/>
    <property type="match status" value="1"/>
</dbReference>
<sequence length="443" mass="48531">MGLDLKRLQMCLLLFFCGWVALSQGEKAPGPCVRIGACTILEIAKRSMTDSRILEQLAEAATKNQGGNKAIKGIKGLKVNDIRPPNVTVSFVMKVGMRMEVICQLTIAGKSFIGGSMEITVKSNMTTISKMIIKDKVISFEVTKCTVDLISCKTNLPSNMLPKIVNKFLNSTLGKVLPGMMCPAADKVVGQMKEKMLTVWNQQPIGDLGFILYALTGSPVISSKHAGICFTIQITRKNGEVIEIPIEPPALNVLPELSPENSELTMPVNILNALMKLLEDVLEREVSSDRGGPEINRDVLAEKVPSVEIPEGDLIFEIRSTETPTWALEPGVATLKDPLKIELKTRPEKENLFIVTATLKINATFQEMNGHLQILLGEDSLKDLALESSSVGDFDPELLNGYFLDILRATLLENLKKSKSLLDNLGLPPQPGHFPCHESISQQ</sequence>
<evidence type="ECO:0000313" key="3">
    <source>
        <dbReference type="Proteomes" id="UP001190640"/>
    </source>
</evidence>
<feature type="domain" description="Lipid-binding serum glycoprotein N-terminal" evidence="2">
    <location>
        <begin position="45"/>
        <end position="192"/>
    </location>
</feature>
<dbReference type="SUPFAM" id="SSF55394">
    <property type="entry name" value="Bactericidal permeability-increasing protein, BPI"/>
    <property type="match status" value="2"/>
</dbReference>
<dbReference type="InterPro" id="IPR017943">
    <property type="entry name" value="Bactericidal_perm-incr_a/b_dom"/>
</dbReference>
<dbReference type="InterPro" id="IPR017942">
    <property type="entry name" value="Lipid-bd_serum_glycop_N"/>
</dbReference>
<proteinExistence type="predicted"/>
<dbReference type="KEGG" id="emc:129330449"/>
<dbReference type="RefSeq" id="XP_054836458.1">
    <property type="nucleotide sequence ID" value="XM_054980483.1"/>
</dbReference>
<gene>
    <name evidence="4" type="primary">LOC129330449</name>
</gene>
<dbReference type="PANTHER" id="PTHR46019">
    <property type="entry name" value="BPI FOLD-CONTAINING FAMILY B MEMBER 4-RELATED"/>
    <property type="match status" value="1"/>
</dbReference>
<dbReference type="PANTHER" id="PTHR46019:SF2">
    <property type="entry name" value="BPI FOLD-CONTAINING FAMILY B MEMBER 6"/>
    <property type="match status" value="1"/>
</dbReference>
<keyword evidence="3" id="KW-1185">Reference proteome</keyword>
<dbReference type="GeneID" id="129330449"/>
<protein>
    <submittedName>
        <fullName evidence="4">BPI fold-containing family B member 6-like</fullName>
    </submittedName>
</protein>
<evidence type="ECO:0000259" key="2">
    <source>
        <dbReference type="Pfam" id="PF01273"/>
    </source>
</evidence>
<dbReference type="Proteomes" id="UP001190640">
    <property type="component" value="Chromosome 5"/>
</dbReference>
<dbReference type="AlphaFoldDB" id="A0AA97JDB4"/>
<dbReference type="Pfam" id="PF01273">
    <property type="entry name" value="LBP_BPI_CETP"/>
    <property type="match status" value="1"/>
</dbReference>
<evidence type="ECO:0000256" key="1">
    <source>
        <dbReference type="SAM" id="SignalP"/>
    </source>
</evidence>
<dbReference type="Gene3D" id="3.15.20.10">
    <property type="entry name" value="Bactericidal permeability-increasing protein, domain 2"/>
    <property type="match status" value="1"/>
</dbReference>